<dbReference type="AlphaFoldDB" id="A0AAX6HP21"/>
<dbReference type="EMBL" id="JANAVB010007600">
    <property type="protein sequence ID" value="KAJ6842391.1"/>
    <property type="molecule type" value="Genomic_DNA"/>
</dbReference>
<feature type="region of interest" description="Disordered" evidence="1">
    <location>
        <begin position="1"/>
        <end position="40"/>
    </location>
</feature>
<evidence type="ECO:0000313" key="2">
    <source>
        <dbReference type="EMBL" id="KAJ6842391.1"/>
    </source>
</evidence>
<dbReference type="Proteomes" id="UP001140949">
    <property type="component" value="Unassembled WGS sequence"/>
</dbReference>
<reference evidence="2" key="2">
    <citation type="submission" date="2023-04" db="EMBL/GenBank/DDBJ databases">
        <authorList>
            <person name="Bruccoleri R.E."/>
            <person name="Oakeley E.J."/>
            <person name="Faust A.-M."/>
            <person name="Dessus-Babus S."/>
            <person name="Altorfer M."/>
            <person name="Burckhardt D."/>
            <person name="Oertli M."/>
            <person name="Naumann U."/>
            <person name="Petersen F."/>
            <person name="Wong J."/>
        </authorList>
    </citation>
    <scope>NUCLEOTIDE SEQUENCE</scope>
    <source>
        <strain evidence="2">GSM-AAB239-AS_SAM_17_03QT</strain>
        <tissue evidence="2">Leaf</tissue>
    </source>
</reference>
<evidence type="ECO:0000313" key="3">
    <source>
        <dbReference type="Proteomes" id="UP001140949"/>
    </source>
</evidence>
<accession>A0AAX6HP21</accession>
<evidence type="ECO:0000256" key="1">
    <source>
        <dbReference type="SAM" id="MobiDB-lite"/>
    </source>
</evidence>
<sequence length="68" mass="7387">MYGARKGSSNSKKMLGSRRVTHENQGKRLGSQSDTVSKSGAAVEALLVSRRGMAVTAIPWYECLRSTE</sequence>
<reference evidence="2" key="1">
    <citation type="journal article" date="2023" name="GigaByte">
        <title>Genome assembly of the bearded iris, Iris pallida Lam.</title>
        <authorList>
            <person name="Bruccoleri R.E."/>
            <person name="Oakeley E.J."/>
            <person name="Faust A.M.E."/>
            <person name="Altorfer M."/>
            <person name="Dessus-Babus S."/>
            <person name="Burckhardt D."/>
            <person name="Oertli M."/>
            <person name="Naumann U."/>
            <person name="Petersen F."/>
            <person name="Wong J."/>
        </authorList>
    </citation>
    <scope>NUCLEOTIDE SEQUENCE</scope>
    <source>
        <strain evidence="2">GSM-AAB239-AS_SAM_17_03QT</strain>
    </source>
</reference>
<protein>
    <submittedName>
        <fullName evidence="2">Uncharacterized protein</fullName>
    </submittedName>
</protein>
<comment type="caution">
    <text evidence="2">The sequence shown here is derived from an EMBL/GenBank/DDBJ whole genome shotgun (WGS) entry which is preliminary data.</text>
</comment>
<keyword evidence="3" id="KW-1185">Reference proteome</keyword>
<proteinExistence type="predicted"/>
<name>A0AAX6HP21_IRIPA</name>
<organism evidence="2 3">
    <name type="scientific">Iris pallida</name>
    <name type="common">Sweet iris</name>
    <dbReference type="NCBI Taxonomy" id="29817"/>
    <lineage>
        <taxon>Eukaryota</taxon>
        <taxon>Viridiplantae</taxon>
        <taxon>Streptophyta</taxon>
        <taxon>Embryophyta</taxon>
        <taxon>Tracheophyta</taxon>
        <taxon>Spermatophyta</taxon>
        <taxon>Magnoliopsida</taxon>
        <taxon>Liliopsida</taxon>
        <taxon>Asparagales</taxon>
        <taxon>Iridaceae</taxon>
        <taxon>Iridoideae</taxon>
        <taxon>Irideae</taxon>
        <taxon>Iris</taxon>
    </lineage>
</organism>
<gene>
    <name evidence="2" type="ORF">M6B38_301080</name>
</gene>